<comment type="caution">
    <text evidence="2">The sequence shown here is derived from an EMBL/GenBank/DDBJ whole genome shotgun (WGS) entry which is preliminary data.</text>
</comment>
<keyword evidence="1" id="KW-0811">Translocation</keyword>
<dbReference type="GO" id="GO:0017056">
    <property type="term" value="F:structural constituent of nuclear pore"/>
    <property type="evidence" value="ECO:0007669"/>
    <property type="project" value="UniProtKB-UniRule"/>
</dbReference>
<comment type="subunit">
    <text evidence="1">Part of the nuclear pore complex (NPC).</text>
</comment>
<evidence type="ECO:0000313" key="3">
    <source>
        <dbReference type="Proteomes" id="UP000186601"/>
    </source>
</evidence>
<dbReference type="GO" id="GO:0031965">
    <property type="term" value="C:nuclear membrane"/>
    <property type="evidence" value="ECO:0007669"/>
    <property type="project" value="UniProtKB-SubCell"/>
</dbReference>
<keyword evidence="1" id="KW-0509">mRNA transport</keyword>
<reference evidence="2 3" key="1">
    <citation type="submission" date="2018-02" db="EMBL/GenBank/DDBJ databases">
        <title>Genome sequence of the basidiomycete white-rot fungus Phlebia centrifuga.</title>
        <authorList>
            <person name="Granchi Z."/>
            <person name="Peng M."/>
            <person name="de Vries R.P."/>
            <person name="Hilden K."/>
            <person name="Makela M.R."/>
            <person name="Grigoriev I."/>
            <person name="Riley R."/>
        </authorList>
    </citation>
    <scope>NUCLEOTIDE SEQUENCE [LARGE SCALE GENOMIC DNA]</scope>
    <source>
        <strain evidence="2 3">FBCC195</strain>
    </source>
</reference>
<keyword evidence="1" id="KW-0653">Protein transport</keyword>
<accession>A0A2R6S714</accession>
<sequence length="69" mass="7565">MYAGALGDNAVERYAMFLTSLELSADITERRLALTRAKEHGLNMERVAIATAERTIEKAFSVSLGCCIN</sequence>
<proteinExistence type="inferred from homology"/>
<name>A0A2R6S714_9APHY</name>
<protein>
    <recommendedName>
        <fullName evidence="1">Nuclear pore complex protein</fullName>
    </recommendedName>
</protein>
<comment type="function">
    <text evidence="1">Functions as a component of the nuclear pore complex (NPC).</text>
</comment>
<keyword evidence="3" id="KW-1185">Reference proteome</keyword>
<organism evidence="2 3">
    <name type="scientific">Hermanssonia centrifuga</name>
    <dbReference type="NCBI Taxonomy" id="98765"/>
    <lineage>
        <taxon>Eukaryota</taxon>
        <taxon>Fungi</taxon>
        <taxon>Dikarya</taxon>
        <taxon>Basidiomycota</taxon>
        <taxon>Agaricomycotina</taxon>
        <taxon>Agaricomycetes</taxon>
        <taxon>Polyporales</taxon>
        <taxon>Meruliaceae</taxon>
        <taxon>Hermanssonia</taxon>
    </lineage>
</organism>
<evidence type="ECO:0000313" key="2">
    <source>
        <dbReference type="EMBL" id="PSS38094.1"/>
    </source>
</evidence>
<dbReference type="GO" id="GO:0015031">
    <property type="term" value="P:protein transport"/>
    <property type="evidence" value="ECO:0007669"/>
    <property type="project" value="UniProtKB-KW"/>
</dbReference>
<keyword evidence="1" id="KW-0539">Nucleus</keyword>
<keyword evidence="1" id="KW-0906">Nuclear pore complex</keyword>
<keyword evidence="1" id="KW-0472">Membrane</keyword>
<comment type="similarity">
    <text evidence="1">Belongs to the nucleoporin Nup84/Nup107 family.</text>
</comment>
<dbReference type="AlphaFoldDB" id="A0A2R6S714"/>
<comment type="subcellular location">
    <subcellularLocation>
        <location evidence="1">Nucleus</location>
        <location evidence="1">Nuclear pore complex</location>
    </subcellularLocation>
    <subcellularLocation>
        <location evidence="1">Nucleus membrane</location>
    </subcellularLocation>
</comment>
<dbReference type="EMBL" id="MLYV02000005">
    <property type="protein sequence ID" value="PSS38094.1"/>
    <property type="molecule type" value="Genomic_DNA"/>
</dbReference>
<dbReference type="Proteomes" id="UP000186601">
    <property type="component" value="Unassembled WGS sequence"/>
</dbReference>
<dbReference type="GO" id="GO:0005643">
    <property type="term" value="C:nuclear pore"/>
    <property type="evidence" value="ECO:0007669"/>
    <property type="project" value="UniProtKB-SubCell"/>
</dbReference>
<dbReference type="STRING" id="98765.A0A2R6S714"/>
<keyword evidence="1" id="KW-0813">Transport</keyword>
<dbReference type="OrthoDB" id="3098at2759"/>
<dbReference type="InterPro" id="IPR007252">
    <property type="entry name" value="Nup84/Nup107"/>
</dbReference>
<dbReference type="Pfam" id="PF04121">
    <property type="entry name" value="Nup84_Nup100"/>
    <property type="match status" value="1"/>
</dbReference>
<gene>
    <name evidence="2" type="ORF">PHLCEN_2v74</name>
</gene>
<evidence type="ECO:0000256" key="1">
    <source>
        <dbReference type="RuleBase" id="RU365072"/>
    </source>
</evidence>